<protein>
    <submittedName>
        <fullName evidence="4">OmpA family protein</fullName>
    </submittedName>
</protein>
<dbReference type="Pfam" id="PF00691">
    <property type="entry name" value="OmpA"/>
    <property type="match status" value="1"/>
</dbReference>
<dbReference type="RefSeq" id="WP_260764112.1">
    <property type="nucleotide sequence ID" value="NZ_CP045921.1"/>
</dbReference>
<dbReference type="EMBL" id="CP045921">
    <property type="protein sequence ID" value="QHN42653.1"/>
    <property type="molecule type" value="Genomic_DNA"/>
</dbReference>
<dbReference type="GO" id="GO:0016020">
    <property type="term" value="C:membrane"/>
    <property type="evidence" value="ECO:0007669"/>
    <property type="project" value="UniProtKB-UniRule"/>
</dbReference>
<dbReference type="Gene3D" id="3.30.1330.60">
    <property type="entry name" value="OmpA-like domain"/>
    <property type="match status" value="1"/>
</dbReference>
<organism evidence="4 5">
    <name type="scientific">Candidatus Mycosynbacter amalyticus</name>
    <dbReference type="NCBI Taxonomy" id="2665156"/>
    <lineage>
        <taxon>Bacteria</taxon>
        <taxon>Candidatus Saccharimonadota</taxon>
        <taxon>Candidatus Saccharimonadota incertae sedis</taxon>
        <taxon>Candidatus Mycosynbacter</taxon>
    </lineage>
</organism>
<gene>
    <name evidence="4" type="ORF">GII36_02165</name>
</gene>
<proteinExistence type="predicted"/>
<evidence type="ECO:0000313" key="5">
    <source>
        <dbReference type="Proteomes" id="UP001059824"/>
    </source>
</evidence>
<dbReference type="Proteomes" id="UP001059824">
    <property type="component" value="Chromosome"/>
</dbReference>
<keyword evidence="1 2" id="KW-0472">Membrane</keyword>
<dbReference type="InterPro" id="IPR006665">
    <property type="entry name" value="OmpA-like"/>
</dbReference>
<dbReference type="InterPro" id="IPR036737">
    <property type="entry name" value="OmpA-like_sf"/>
</dbReference>
<evidence type="ECO:0000256" key="2">
    <source>
        <dbReference type="SAM" id="Phobius"/>
    </source>
</evidence>
<keyword evidence="2" id="KW-0812">Transmembrane</keyword>
<dbReference type="CDD" id="cd07185">
    <property type="entry name" value="OmpA_C-like"/>
    <property type="match status" value="1"/>
</dbReference>
<feature type="domain" description="OmpA-like" evidence="3">
    <location>
        <begin position="297"/>
        <end position="424"/>
    </location>
</feature>
<dbReference type="PROSITE" id="PS51123">
    <property type="entry name" value="OMPA_2"/>
    <property type="match status" value="1"/>
</dbReference>
<accession>A0A857MJD2</accession>
<sequence length="429" mass="45236">MDFDFDFEDAKPWLIGIGAILLVAGVLFGMTYINVNSAIAKCTAAGYAKPDWSWRVTSCPADEDYASDSVALVVGNTADSPMPKLTDEADKYLRNSLAQTDGDLQFYLYSATPSGSRIQLDDLKVKKAGNVNSFVTNSSQTVDKIDKAIAQPASENGADYFNNIVAAGRAVTTSPSTKSPLVLVVGSGLSDSQPLNFANGDLLHADPADVLAQLKAKGTIAQDDLKGVRIVWSGLGVTTSPQQPLDATEKRNLRNIYNTIFNYMGARLVTDDTVMATESVKTDKTVTPVTVNGLSGGVVVYKLGENSIGFKPGTATIQDQAKANSALDGIIANYQKCPAAKLTVEGYTARPNGTIEATSDLSKSRADAVKKLLVARGVNDAAVMATGKGSSDFEGRVDEKDATGTWNSEKAQANRVVIVTMDSSGGCSG</sequence>
<dbReference type="SUPFAM" id="SSF103088">
    <property type="entry name" value="OmpA-like"/>
    <property type="match status" value="1"/>
</dbReference>
<keyword evidence="2" id="KW-1133">Transmembrane helix</keyword>
<dbReference type="AlphaFoldDB" id="A0A857MJD2"/>
<name>A0A857MJD2_9BACT</name>
<reference evidence="4" key="1">
    <citation type="journal article" date="2021" name="Nat. Microbiol.">
        <title>Cocultivation of an ultrasmall environmental parasitic bacterium with lytic ability against bacteria associated with wastewater foams.</title>
        <authorList>
            <person name="Batinovic S."/>
            <person name="Rose J.J.A."/>
            <person name="Ratcliffe J."/>
            <person name="Seviour R.J."/>
            <person name="Petrovski S."/>
        </authorList>
    </citation>
    <scope>NUCLEOTIDE SEQUENCE</scope>
    <source>
        <strain evidence="4">JR1</strain>
    </source>
</reference>
<evidence type="ECO:0000313" key="4">
    <source>
        <dbReference type="EMBL" id="QHN42653.1"/>
    </source>
</evidence>
<evidence type="ECO:0000259" key="3">
    <source>
        <dbReference type="PROSITE" id="PS51123"/>
    </source>
</evidence>
<keyword evidence="5" id="KW-1185">Reference proteome</keyword>
<dbReference type="KEGG" id="mama:GII36_02165"/>
<feature type="transmembrane region" description="Helical" evidence="2">
    <location>
        <begin position="12"/>
        <end position="33"/>
    </location>
</feature>
<evidence type="ECO:0000256" key="1">
    <source>
        <dbReference type="PROSITE-ProRule" id="PRU00473"/>
    </source>
</evidence>